<protein>
    <submittedName>
        <fullName evidence="2">Pyridoxamine 5'-phosphate oxidase family protein</fullName>
    </submittedName>
</protein>
<name>A0ABY7SZS5_9RHOB</name>
<dbReference type="PANTHER" id="PTHR42815">
    <property type="entry name" value="FAD-BINDING, PUTATIVE (AFU_ORTHOLOGUE AFUA_6G07600)-RELATED"/>
    <property type="match status" value="1"/>
</dbReference>
<accession>A0ABY7SZS5</accession>
<evidence type="ECO:0000313" key="2">
    <source>
        <dbReference type="EMBL" id="WCR12539.1"/>
    </source>
</evidence>
<reference evidence="2 3" key="1">
    <citation type="submission" date="2021-01" db="EMBL/GenBank/DDBJ databases">
        <title>Biogeographic distribution of Paracoccus.</title>
        <authorList>
            <person name="Hollensteiner J."/>
            <person name="Leineberger J."/>
            <person name="Brinkhoff T."/>
            <person name="Daniel R."/>
        </authorList>
    </citation>
    <scope>NUCLEOTIDE SEQUENCE [LARGE SCALE GENOMIC DNA]</scope>
    <source>
        <strain evidence="2 3">LMG25392</strain>
    </source>
</reference>
<dbReference type="EMBL" id="CP067134">
    <property type="protein sequence ID" value="WCR12539.1"/>
    <property type="molecule type" value="Genomic_DNA"/>
</dbReference>
<dbReference type="Proteomes" id="UP001218412">
    <property type="component" value="Chromosome"/>
</dbReference>
<dbReference type="PANTHER" id="PTHR42815:SF2">
    <property type="entry name" value="FAD-BINDING, PUTATIVE (AFU_ORTHOLOGUE AFUA_6G07600)-RELATED"/>
    <property type="match status" value="1"/>
</dbReference>
<evidence type="ECO:0000313" key="3">
    <source>
        <dbReference type="Proteomes" id="UP001218412"/>
    </source>
</evidence>
<evidence type="ECO:0000259" key="1">
    <source>
        <dbReference type="Pfam" id="PF01243"/>
    </source>
</evidence>
<proteinExistence type="predicted"/>
<dbReference type="InterPro" id="IPR011576">
    <property type="entry name" value="Pyridox_Oxase_N"/>
</dbReference>
<feature type="domain" description="Pyridoxamine 5'-phosphate oxidase N-terminal" evidence="1">
    <location>
        <begin position="25"/>
        <end position="98"/>
    </location>
</feature>
<dbReference type="InterPro" id="IPR012349">
    <property type="entry name" value="Split_barrel_FMN-bd"/>
</dbReference>
<dbReference type="Pfam" id="PF01243">
    <property type="entry name" value="PNPOx_N"/>
    <property type="match status" value="1"/>
</dbReference>
<gene>
    <name evidence="2" type="ORF">JHW45_08140</name>
</gene>
<sequence length="110" mass="11947">MTPEKLRAIYGSASPHAAAKAFSHFDKHCRQFIEHATFLVLATSDGINLDVPPKGDPAGFVKIESDKTILIPDRPGNNRNDGLLNILAHPKVAIFFIILSVTETLVIPSS</sequence>
<dbReference type="Gene3D" id="2.30.110.10">
    <property type="entry name" value="Electron Transport, Fmn-binding Protein, Chain A"/>
    <property type="match status" value="1"/>
</dbReference>
<organism evidence="2 3">
    <name type="scientific">Paracoccus stylophorae</name>
    <dbReference type="NCBI Taxonomy" id="659350"/>
    <lineage>
        <taxon>Bacteria</taxon>
        <taxon>Pseudomonadati</taxon>
        <taxon>Pseudomonadota</taxon>
        <taxon>Alphaproteobacteria</taxon>
        <taxon>Rhodobacterales</taxon>
        <taxon>Paracoccaceae</taxon>
        <taxon>Paracoccus</taxon>
    </lineage>
</organism>
<keyword evidence="3" id="KW-1185">Reference proteome</keyword>
<dbReference type="SUPFAM" id="SSF50475">
    <property type="entry name" value="FMN-binding split barrel"/>
    <property type="match status" value="1"/>
</dbReference>